<evidence type="ECO:0000313" key="1">
    <source>
        <dbReference type="EMBL" id="KYD19467.1"/>
    </source>
</evidence>
<gene>
    <name evidence="1" type="ORF">B4119_1583</name>
</gene>
<dbReference type="Proteomes" id="UP000075455">
    <property type="component" value="Unassembled WGS sequence"/>
</dbReference>
<reference evidence="1 2" key="1">
    <citation type="submission" date="2016-01" db="EMBL/GenBank/DDBJ databases">
        <title>Draft Genome Sequences of Seven Thermophilic Sporeformers Isolated from Foods.</title>
        <authorList>
            <person name="Berendsen E.M."/>
            <person name="Wells-Bennik M.H."/>
            <person name="Krawcyk A.O."/>
            <person name="De Jong A."/>
            <person name="Holsappel S."/>
            <person name="Eijlander R.T."/>
            <person name="Kuipers O.P."/>
        </authorList>
    </citation>
    <scope>NUCLEOTIDE SEQUENCE [LARGE SCALE GENOMIC DNA]</scope>
    <source>
        <strain evidence="1 2">B4119</strain>
    </source>
</reference>
<organism evidence="1 2">
    <name type="scientific">Saccharococcus caldoxylosilyticus</name>
    <dbReference type="NCBI Taxonomy" id="81408"/>
    <lineage>
        <taxon>Bacteria</taxon>
        <taxon>Bacillati</taxon>
        <taxon>Bacillota</taxon>
        <taxon>Bacilli</taxon>
        <taxon>Bacillales</taxon>
        <taxon>Anoxybacillaceae</taxon>
        <taxon>Saccharococcus</taxon>
    </lineage>
</organism>
<sequence>MIREKQNGIEKGKIFILNRRIIVRKIVFTVTPLQQHF</sequence>
<protein>
    <submittedName>
        <fullName evidence="1">Uncharacterized protein</fullName>
    </submittedName>
</protein>
<dbReference type="STRING" id="81408.B4119_1583"/>
<comment type="caution">
    <text evidence="1">The sequence shown here is derived from an EMBL/GenBank/DDBJ whole genome shotgun (WGS) entry which is preliminary data.</text>
</comment>
<name>A0A150M4D0_9BACL</name>
<dbReference type="AlphaFoldDB" id="A0A150M4D0"/>
<proteinExistence type="predicted"/>
<evidence type="ECO:0000313" key="2">
    <source>
        <dbReference type="Proteomes" id="UP000075455"/>
    </source>
</evidence>
<accession>A0A150M4D0</accession>
<dbReference type="PATRIC" id="fig|81408.3.peg.142"/>
<dbReference type="EMBL" id="LQYS01000009">
    <property type="protein sequence ID" value="KYD19467.1"/>
    <property type="molecule type" value="Genomic_DNA"/>
</dbReference>